<feature type="domain" description="Rhodanese" evidence="2">
    <location>
        <begin position="46"/>
        <end position="163"/>
    </location>
</feature>
<dbReference type="KEGG" id="daa:AKL17_3992"/>
<proteinExistence type="predicted"/>
<evidence type="ECO:0000259" key="2">
    <source>
        <dbReference type="PROSITE" id="PS50206"/>
    </source>
</evidence>
<sequence>MKQVLPALALAIMLPFVAQAQESDSYSETKLGLYATATEAHAMMEADPRAILIDVRDPSELMFTGAAEGLDIHVPWMVFDRAEFSAEKGVWPMKRNEGFEASVKARLDALGVTPEDTIIVMCRSGSSRSAPAADVINAMGYTKVWSVTDGFEGGTLKEGASKGVRAVDGWRNSGLPWSYKVDPDIAWTQE</sequence>
<dbReference type="PROSITE" id="PS50206">
    <property type="entry name" value="RHODANESE_3"/>
    <property type="match status" value="1"/>
</dbReference>
<feature type="signal peptide" evidence="1">
    <location>
        <begin position="1"/>
        <end position="20"/>
    </location>
</feature>
<dbReference type="RefSeq" id="WP_066816237.1">
    <property type="nucleotide sequence ID" value="NZ_CP012661.1"/>
</dbReference>
<accession>A0A159Z976</accession>
<evidence type="ECO:0000313" key="4">
    <source>
        <dbReference type="Proteomes" id="UP000076128"/>
    </source>
</evidence>
<gene>
    <name evidence="3" type="ORF">AKL17_3992</name>
</gene>
<feature type="chain" id="PRO_5007812090" evidence="1">
    <location>
        <begin position="21"/>
        <end position="190"/>
    </location>
</feature>
<dbReference type="STRING" id="1335048.AKL17_3992"/>
<dbReference type="EMBL" id="CP012661">
    <property type="protein sequence ID" value="AMY71214.1"/>
    <property type="molecule type" value="Genomic_DNA"/>
</dbReference>
<dbReference type="Pfam" id="PF00581">
    <property type="entry name" value="Rhodanese"/>
    <property type="match status" value="1"/>
</dbReference>
<dbReference type="Proteomes" id="UP000076128">
    <property type="component" value="Chromosome"/>
</dbReference>
<dbReference type="AlphaFoldDB" id="A0A159Z976"/>
<protein>
    <submittedName>
        <fullName evidence="3">Rhodanese-like protein</fullName>
    </submittedName>
</protein>
<keyword evidence="4" id="KW-1185">Reference proteome</keyword>
<evidence type="ECO:0000313" key="3">
    <source>
        <dbReference type="EMBL" id="AMY71214.1"/>
    </source>
</evidence>
<organism evidence="3 4">
    <name type="scientific">Frigidibacter mobilis</name>
    <dbReference type="NCBI Taxonomy" id="1335048"/>
    <lineage>
        <taxon>Bacteria</taxon>
        <taxon>Pseudomonadati</taxon>
        <taxon>Pseudomonadota</taxon>
        <taxon>Alphaproteobacteria</taxon>
        <taxon>Rhodobacterales</taxon>
        <taxon>Paracoccaceae</taxon>
        <taxon>Frigidibacter</taxon>
    </lineage>
</organism>
<dbReference type="SUPFAM" id="SSF52821">
    <property type="entry name" value="Rhodanese/Cell cycle control phosphatase"/>
    <property type="match status" value="1"/>
</dbReference>
<reference evidence="3 4" key="1">
    <citation type="submission" date="2015-09" db="EMBL/GenBank/DDBJ databases">
        <title>Complete genome sequence of Defluviimonas alba cai42t isolated from an oilfield in Xinjiang.</title>
        <authorList>
            <person name="Geng S."/>
            <person name="Pan X."/>
            <person name="Wu X."/>
        </authorList>
    </citation>
    <scope>NUCLEOTIDE SEQUENCE [LARGE SCALE GENOMIC DNA]</scope>
    <source>
        <strain evidence="4">cai42</strain>
    </source>
</reference>
<dbReference type="OrthoDB" id="7835227at2"/>
<dbReference type="InterPro" id="IPR001763">
    <property type="entry name" value="Rhodanese-like_dom"/>
</dbReference>
<keyword evidence="1" id="KW-0732">Signal</keyword>
<evidence type="ECO:0000256" key="1">
    <source>
        <dbReference type="SAM" id="SignalP"/>
    </source>
</evidence>
<dbReference type="Gene3D" id="3.40.250.10">
    <property type="entry name" value="Rhodanese-like domain"/>
    <property type="match status" value="1"/>
</dbReference>
<name>A0A159Z976_9RHOB</name>
<dbReference type="InterPro" id="IPR036873">
    <property type="entry name" value="Rhodanese-like_dom_sf"/>
</dbReference>
<dbReference type="PATRIC" id="fig|1335048.3.peg.4149"/>
<dbReference type="SMART" id="SM00450">
    <property type="entry name" value="RHOD"/>
    <property type="match status" value="1"/>
</dbReference>